<sequence length="606" mass="70210">MGDLNVTLYHDGVFVPNLLKYACGSLKIPNEIRFKEMQIGNLFEIINKLVLSNVNHIYYCLPDTTLTRGIRELKTDSDMAEFMRIANNISDYEESDVSDYDGESDPENVDFHTEGEQGVHFERLSIDDPFLTKLVGNGNFIGARSDPMPFLIGNYNVEEDDPEVDIIDPIYKVVKGKSYPVYDPEECWKENKPVLGMRYENPEQLKHALANYGVAHGYKLWYYRNDSESLLVYCGRDTSIGRCASKKKLRKNQEKDKEKGKGEMGEKDKEKGKGKLGEKDEENGKGKMVKSKENIKWTKTKVLEQKGHACPFRLWASWMQNERSFQIKTLYSDHKCARDYNLGSLVTFRWIAKHYAKEIILNPSIPIRSMQNDIREKFLINVSMGQCKRTKQFALYEHEGALIEHYSKLWEYRNDVIEFNPGLTCHIDQVVDDDGQIHFILKIMSLKGNNQVKANKIDLLVQQYKQFMIPEKESIDNAFAKFNTIITSLKALDEGFSSKNCVRKFLRELHPKWLAKVTAIEESKNLTTLPLDELIGNLKVYEKVIKKDFETVKGKKEQSRSLALKVKMEVSDEDSLSSNSEDEEYAMAVKEFKKFFKRRERFVRQP</sequence>
<dbReference type="Proteomes" id="UP001151760">
    <property type="component" value="Unassembled WGS sequence"/>
</dbReference>
<reference evidence="2" key="1">
    <citation type="journal article" date="2022" name="Int. J. Mol. Sci.">
        <title>Draft Genome of Tanacetum Coccineum: Genomic Comparison of Closely Related Tanacetum-Family Plants.</title>
        <authorList>
            <person name="Yamashiro T."/>
            <person name="Shiraishi A."/>
            <person name="Nakayama K."/>
            <person name="Satake H."/>
        </authorList>
    </citation>
    <scope>NUCLEOTIDE SEQUENCE</scope>
</reference>
<comment type="caution">
    <text evidence="2">The sequence shown here is derived from an EMBL/GenBank/DDBJ whole genome shotgun (WGS) entry which is preliminary data.</text>
</comment>
<evidence type="ECO:0008006" key="4">
    <source>
        <dbReference type="Google" id="ProtNLM"/>
    </source>
</evidence>
<dbReference type="EMBL" id="BQNB010021722">
    <property type="protein sequence ID" value="GJU09370.1"/>
    <property type="molecule type" value="Genomic_DNA"/>
</dbReference>
<accession>A0ABQ5JBD8</accession>
<evidence type="ECO:0000313" key="3">
    <source>
        <dbReference type="Proteomes" id="UP001151760"/>
    </source>
</evidence>
<protein>
    <recommendedName>
        <fullName evidence="4">UBN2 domain-containing protein</fullName>
    </recommendedName>
</protein>
<evidence type="ECO:0000313" key="2">
    <source>
        <dbReference type="EMBL" id="GJU09370.1"/>
    </source>
</evidence>
<gene>
    <name evidence="2" type="ORF">Tco_1131766</name>
</gene>
<feature type="region of interest" description="Disordered" evidence="1">
    <location>
        <begin position="247"/>
        <end position="291"/>
    </location>
</feature>
<organism evidence="2 3">
    <name type="scientific">Tanacetum coccineum</name>
    <dbReference type="NCBI Taxonomy" id="301880"/>
    <lineage>
        <taxon>Eukaryota</taxon>
        <taxon>Viridiplantae</taxon>
        <taxon>Streptophyta</taxon>
        <taxon>Embryophyta</taxon>
        <taxon>Tracheophyta</taxon>
        <taxon>Spermatophyta</taxon>
        <taxon>Magnoliopsida</taxon>
        <taxon>eudicotyledons</taxon>
        <taxon>Gunneridae</taxon>
        <taxon>Pentapetalae</taxon>
        <taxon>asterids</taxon>
        <taxon>campanulids</taxon>
        <taxon>Asterales</taxon>
        <taxon>Asteraceae</taxon>
        <taxon>Asteroideae</taxon>
        <taxon>Anthemideae</taxon>
        <taxon>Anthemidinae</taxon>
        <taxon>Tanacetum</taxon>
    </lineage>
</organism>
<reference evidence="2" key="2">
    <citation type="submission" date="2022-01" db="EMBL/GenBank/DDBJ databases">
        <authorList>
            <person name="Yamashiro T."/>
            <person name="Shiraishi A."/>
            <person name="Satake H."/>
            <person name="Nakayama K."/>
        </authorList>
    </citation>
    <scope>NUCLEOTIDE SEQUENCE</scope>
</reference>
<dbReference type="PANTHER" id="PTHR31973:SF189">
    <property type="entry name" value="TRANSPOSASE, MUDR, PLANT, MULE TRANSPOSASE DOMAIN PROTEIN-RELATED"/>
    <property type="match status" value="1"/>
</dbReference>
<dbReference type="Pfam" id="PF14223">
    <property type="entry name" value="Retrotran_gag_2"/>
    <property type="match status" value="1"/>
</dbReference>
<feature type="compositionally biased region" description="Basic and acidic residues" evidence="1">
    <location>
        <begin position="251"/>
        <end position="291"/>
    </location>
</feature>
<keyword evidence="3" id="KW-1185">Reference proteome</keyword>
<name>A0ABQ5JBD8_9ASTR</name>
<proteinExistence type="predicted"/>
<evidence type="ECO:0000256" key="1">
    <source>
        <dbReference type="SAM" id="MobiDB-lite"/>
    </source>
</evidence>
<dbReference type="PANTHER" id="PTHR31973">
    <property type="entry name" value="POLYPROTEIN, PUTATIVE-RELATED"/>
    <property type="match status" value="1"/>
</dbReference>